<protein>
    <submittedName>
        <fullName evidence="1">Uncharacterized protein</fullName>
    </submittedName>
</protein>
<gene>
    <name evidence="1" type="ORF">TIFTF001_021790</name>
</gene>
<reference evidence="1" key="1">
    <citation type="submission" date="2023-07" db="EMBL/GenBank/DDBJ databases">
        <title>draft genome sequence of fig (Ficus carica).</title>
        <authorList>
            <person name="Takahashi T."/>
            <person name="Nishimura K."/>
        </authorList>
    </citation>
    <scope>NUCLEOTIDE SEQUENCE</scope>
</reference>
<dbReference type="AlphaFoldDB" id="A0AA88AHF5"/>
<evidence type="ECO:0000313" key="1">
    <source>
        <dbReference type="EMBL" id="GMN52654.1"/>
    </source>
</evidence>
<name>A0AA88AHF5_FICCA</name>
<accession>A0AA88AHF5</accession>
<evidence type="ECO:0000313" key="2">
    <source>
        <dbReference type="Proteomes" id="UP001187192"/>
    </source>
</evidence>
<dbReference type="Proteomes" id="UP001187192">
    <property type="component" value="Unassembled WGS sequence"/>
</dbReference>
<comment type="caution">
    <text evidence="1">The sequence shown here is derived from an EMBL/GenBank/DDBJ whole genome shotgun (WGS) entry which is preliminary data.</text>
</comment>
<keyword evidence="2" id="KW-1185">Reference proteome</keyword>
<dbReference type="EMBL" id="BTGU01000042">
    <property type="protein sequence ID" value="GMN52654.1"/>
    <property type="molecule type" value="Genomic_DNA"/>
</dbReference>
<proteinExistence type="predicted"/>
<organism evidence="1 2">
    <name type="scientific">Ficus carica</name>
    <name type="common">Common fig</name>
    <dbReference type="NCBI Taxonomy" id="3494"/>
    <lineage>
        <taxon>Eukaryota</taxon>
        <taxon>Viridiplantae</taxon>
        <taxon>Streptophyta</taxon>
        <taxon>Embryophyta</taxon>
        <taxon>Tracheophyta</taxon>
        <taxon>Spermatophyta</taxon>
        <taxon>Magnoliopsida</taxon>
        <taxon>eudicotyledons</taxon>
        <taxon>Gunneridae</taxon>
        <taxon>Pentapetalae</taxon>
        <taxon>rosids</taxon>
        <taxon>fabids</taxon>
        <taxon>Rosales</taxon>
        <taxon>Moraceae</taxon>
        <taxon>Ficeae</taxon>
        <taxon>Ficus</taxon>
    </lineage>
</organism>
<sequence length="110" mass="12134">MFLVAADCCQLLLFVGIASRSATAFSVGGCSILWWRLRWAATMADGGNDDLGKLWSRFSFVIDVWVLFFDLQQNEGCNGDLVVTMLPLLCGRQRRWATSNNDRGLGLGLG</sequence>